<proteinExistence type="predicted"/>
<dbReference type="AlphaFoldDB" id="A0A5C7ALA2"/>
<name>A0A5C7ALA2_9FLAO</name>
<dbReference type="OrthoDB" id="893108at2"/>
<gene>
    <name evidence="1" type="ORF">ES711_08640</name>
</gene>
<comment type="caution">
    <text evidence="1">The sequence shown here is derived from an EMBL/GenBank/DDBJ whole genome shotgun (WGS) entry which is preliminary data.</text>
</comment>
<dbReference type="EMBL" id="VORX01000003">
    <property type="protein sequence ID" value="TXE08559.1"/>
    <property type="molecule type" value="Genomic_DNA"/>
</dbReference>
<organism evidence="1 2">
    <name type="scientific">Gelidibacter salicanalis</name>
    <dbReference type="NCBI Taxonomy" id="291193"/>
    <lineage>
        <taxon>Bacteria</taxon>
        <taxon>Pseudomonadati</taxon>
        <taxon>Bacteroidota</taxon>
        <taxon>Flavobacteriia</taxon>
        <taxon>Flavobacteriales</taxon>
        <taxon>Flavobacteriaceae</taxon>
        <taxon>Gelidibacter</taxon>
    </lineage>
</organism>
<reference evidence="1 2" key="1">
    <citation type="submission" date="2019-08" db="EMBL/GenBank/DDBJ databases">
        <title>Genome sequence of Gelidibacter salicanalis IC162T.</title>
        <authorList>
            <person name="Bowman J.P."/>
        </authorList>
    </citation>
    <scope>NUCLEOTIDE SEQUENCE [LARGE SCALE GENOMIC DNA]</scope>
    <source>
        <strain evidence="1 2">IC162</strain>
    </source>
</reference>
<keyword evidence="2" id="KW-1185">Reference proteome</keyword>
<accession>A0A5C7ALA2</accession>
<dbReference type="RefSeq" id="WP_146892627.1">
    <property type="nucleotide sequence ID" value="NZ_VORX01000003.1"/>
</dbReference>
<dbReference type="Proteomes" id="UP000321734">
    <property type="component" value="Unassembled WGS sequence"/>
</dbReference>
<protein>
    <submittedName>
        <fullName evidence="1">Uncharacterized protein</fullName>
    </submittedName>
</protein>
<evidence type="ECO:0000313" key="2">
    <source>
        <dbReference type="Proteomes" id="UP000321734"/>
    </source>
</evidence>
<evidence type="ECO:0000313" key="1">
    <source>
        <dbReference type="EMBL" id="TXE08559.1"/>
    </source>
</evidence>
<sequence>MMYKVLWFDDEHETLELIKQEALLNDIQLIGYSNAREGLKALNEDPKLYDAILLDGLFLKNEDQSKDDVTDEAFGEVAKTLGLIKERNIIIPWFIYSGQPNFVKDNNVLVNLFKDQAFANGKIFNKNKDEDFPELCNEIKKAVNNQPITQARHDNLEIFMIFKDGYLSSNVEDNVLQLLIQSLPQNNTEFKGMLTNIRSIQESCFNKLKGINVIPSNLSRFTDELKHLSGNMTWNSTLRKYEPKSTIYQSHEIELLQSYIYKTCGSYIHYLDNQNYGGYMISNYTIESLRQGLLEILLWFRKTYHENK</sequence>